<name>A0AAD6VHW1_9AGAR</name>
<dbReference type="AlphaFoldDB" id="A0AAD6VHW1"/>
<dbReference type="EMBL" id="JARJCW010000021">
    <property type="protein sequence ID" value="KAJ7213389.1"/>
    <property type="molecule type" value="Genomic_DNA"/>
</dbReference>
<sequence>MMLEWGKLKVNGPKLLANKQNAATLCNVLDPAFSANTVLTEDELRTFEASDRGGAKSCALAGAIFNNKDDKKGQADKHDFMTEKLGKPHPRFPDTSNIRFSSHGDAAAELITYIIEYLEMMDVIRWSKVNSSLTNIEKNLRDTLNRGPGTEKINLLDLGPLHTSPWRNPLAIEAVIKLIPSLSHLKAITMAFFRSSLTTWIRFSSEFAPGGLIDQCSASEKQLAWMPSTNDTNEGALGAYYVAIWGKPCLTLHHYNSLVMYRRNDTQDFMDAVLTNEDHTFIMREARKIDSNGLERLRRQDIVDFRVRTAEMNKAKALASAQKALEIRRELRKTVIVARTATLTELTIVKTHLQLNALRLRGVPNILPNSRYTRKPAKVAALEEVLKLYLSHPSNFPLPSDPEADLSSDSLTVESTVVDDWTAEEDIEMEE</sequence>
<protein>
    <submittedName>
        <fullName evidence="1">Uncharacterized protein</fullName>
    </submittedName>
</protein>
<gene>
    <name evidence="1" type="ORF">GGX14DRAFT_392897</name>
</gene>
<dbReference type="Proteomes" id="UP001219525">
    <property type="component" value="Unassembled WGS sequence"/>
</dbReference>
<reference evidence="1" key="1">
    <citation type="submission" date="2023-03" db="EMBL/GenBank/DDBJ databases">
        <title>Massive genome expansion in bonnet fungi (Mycena s.s.) driven by repeated elements and novel gene families across ecological guilds.</title>
        <authorList>
            <consortium name="Lawrence Berkeley National Laboratory"/>
            <person name="Harder C.B."/>
            <person name="Miyauchi S."/>
            <person name="Viragh M."/>
            <person name="Kuo A."/>
            <person name="Thoen E."/>
            <person name="Andreopoulos B."/>
            <person name="Lu D."/>
            <person name="Skrede I."/>
            <person name="Drula E."/>
            <person name="Henrissat B."/>
            <person name="Morin E."/>
            <person name="Kohler A."/>
            <person name="Barry K."/>
            <person name="LaButti K."/>
            <person name="Morin E."/>
            <person name="Salamov A."/>
            <person name="Lipzen A."/>
            <person name="Mereny Z."/>
            <person name="Hegedus B."/>
            <person name="Baldrian P."/>
            <person name="Stursova M."/>
            <person name="Weitz H."/>
            <person name="Taylor A."/>
            <person name="Grigoriev I.V."/>
            <person name="Nagy L.G."/>
            <person name="Martin F."/>
            <person name="Kauserud H."/>
        </authorList>
    </citation>
    <scope>NUCLEOTIDE SEQUENCE</scope>
    <source>
        <strain evidence="1">9144</strain>
    </source>
</reference>
<evidence type="ECO:0000313" key="1">
    <source>
        <dbReference type="EMBL" id="KAJ7213389.1"/>
    </source>
</evidence>
<comment type="caution">
    <text evidence="1">The sequence shown here is derived from an EMBL/GenBank/DDBJ whole genome shotgun (WGS) entry which is preliminary data.</text>
</comment>
<organism evidence="1 2">
    <name type="scientific">Mycena pura</name>
    <dbReference type="NCBI Taxonomy" id="153505"/>
    <lineage>
        <taxon>Eukaryota</taxon>
        <taxon>Fungi</taxon>
        <taxon>Dikarya</taxon>
        <taxon>Basidiomycota</taxon>
        <taxon>Agaricomycotina</taxon>
        <taxon>Agaricomycetes</taxon>
        <taxon>Agaricomycetidae</taxon>
        <taxon>Agaricales</taxon>
        <taxon>Marasmiineae</taxon>
        <taxon>Mycenaceae</taxon>
        <taxon>Mycena</taxon>
    </lineage>
</organism>
<evidence type="ECO:0000313" key="2">
    <source>
        <dbReference type="Proteomes" id="UP001219525"/>
    </source>
</evidence>
<accession>A0AAD6VHW1</accession>
<keyword evidence="2" id="KW-1185">Reference proteome</keyword>
<proteinExistence type="predicted"/>